<dbReference type="PROSITE" id="PS50837">
    <property type="entry name" value="NACHT"/>
    <property type="match status" value="1"/>
</dbReference>
<protein>
    <submittedName>
        <fullName evidence="2">Protein NLRC5</fullName>
    </submittedName>
</protein>
<dbReference type="AlphaFoldDB" id="A0A9Q1BA73"/>
<evidence type="ECO:0000313" key="3">
    <source>
        <dbReference type="Proteomes" id="UP001152320"/>
    </source>
</evidence>
<name>A0A9Q1BA73_HOLLE</name>
<keyword evidence="3" id="KW-1185">Reference proteome</keyword>
<dbReference type="InterPro" id="IPR027417">
    <property type="entry name" value="P-loop_NTPase"/>
</dbReference>
<dbReference type="PANTHER" id="PTHR46312">
    <property type="entry name" value="NACHT DOMAIN-CONTAINING PROTEIN"/>
    <property type="match status" value="1"/>
</dbReference>
<dbReference type="Pfam" id="PF05729">
    <property type="entry name" value="NACHT"/>
    <property type="match status" value="1"/>
</dbReference>
<reference evidence="2" key="1">
    <citation type="submission" date="2021-10" db="EMBL/GenBank/DDBJ databases">
        <title>Tropical sea cucumber genome reveals ecological adaptation and Cuvierian tubules defense mechanism.</title>
        <authorList>
            <person name="Chen T."/>
        </authorList>
    </citation>
    <scope>NUCLEOTIDE SEQUENCE</scope>
    <source>
        <strain evidence="2">Nanhai2018</strain>
        <tissue evidence="2">Muscle</tissue>
    </source>
</reference>
<evidence type="ECO:0000259" key="1">
    <source>
        <dbReference type="PROSITE" id="PS50837"/>
    </source>
</evidence>
<dbReference type="PANTHER" id="PTHR46312:SF2">
    <property type="entry name" value="NUCLEOTIDE-BINDING OLIGOMERIZATION DOMAIN-CONTAINING PROTEIN 2-LIKE"/>
    <property type="match status" value="1"/>
</dbReference>
<accession>A0A9Q1BA73</accession>
<dbReference type="SUPFAM" id="SSF52540">
    <property type="entry name" value="P-loop containing nucleoside triphosphate hydrolases"/>
    <property type="match status" value="1"/>
</dbReference>
<dbReference type="InterPro" id="IPR007111">
    <property type="entry name" value="NACHT_NTPase"/>
</dbReference>
<feature type="domain" description="NACHT" evidence="1">
    <location>
        <begin position="189"/>
        <end position="313"/>
    </location>
</feature>
<comment type="caution">
    <text evidence="2">The sequence shown here is derived from an EMBL/GenBank/DDBJ whole genome shotgun (WGS) entry which is preliminary data.</text>
</comment>
<dbReference type="Gene3D" id="3.40.50.300">
    <property type="entry name" value="P-loop containing nucleotide triphosphate hydrolases"/>
    <property type="match status" value="1"/>
</dbReference>
<organism evidence="2 3">
    <name type="scientific">Holothuria leucospilota</name>
    <name type="common">Black long sea cucumber</name>
    <name type="synonym">Mertensiothuria leucospilota</name>
    <dbReference type="NCBI Taxonomy" id="206669"/>
    <lineage>
        <taxon>Eukaryota</taxon>
        <taxon>Metazoa</taxon>
        <taxon>Echinodermata</taxon>
        <taxon>Eleutherozoa</taxon>
        <taxon>Echinozoa</taxon>
        <taxon>Holothuroidea</taxon>
        <taxon>Aspidochirotacea</taxon>
        <taxon>Aspidochirotida</taxon>
        <taxon>Holothuriidae</taxon>
        <taxon>Holothuria</taxon>
    </lineage>
</organism>
<dbReference type="Proteomes" id="UP001152320">
    <property type="component" value="Unassembled WGS sequence"/>
</dbReference>
<proteinExistence type="predicted"/>
<gene>
    <name evidence="2" type="ORF">HOLleu_42333</name>
</gene>
<sequence>MEDCKEELDSTTEPSTGFGQFLLEVASLLTFVTVEKLATTFNYSPKDIEDYGNNKSPGYIFVCSLKEKGIINPSDITLLIDALKAIDLYGVAEDASRLFERLCGELKPNMEISSNTEAQSSFIKQLKDTYHELCNRVQPIPFIRDRLLCVNNVFVDSGIEYFHRVGAKEIWQPLDSYHEIFTDARISSTRFILFGEPGYGKSILALQFAYDWYKSCLRSPLKNVEILIFLKLRQLFRVKSIFTAVRQFLLPHESKLSEGDIIEILYSSKSVVIVLDGFDEYAHKTGKGDDDVTKIIKGRMFQKFVVILTTRPSYKPEDMAARTIQLRLTGFDSVSQNKYIEKALIGNDIKEIEKIKKCIEQNPILRDLCEVPLFFAMFSHMTHEKQIPVTFDSVTGFFRYMMGCFHEHMKNKLQDTELKMYIKLEKDHHKLDKVSFEALSGEKQEIVWMKGKLRKSIGKDLYDQYLQVGILIEEEIVIVNNTPGSPTSALIERKTQTTFYHKLFCEWFAAHYLSEYATKSFTLNFSKTVGKLDPFDLQYVFRFACGINPDASSKIIKHLQKLEGGDKFAVLCILERTGEIGEIKDTIRQICSEGMIISGYDSLLLQRSSMHLLEIASRNNFSIEYLQLSNCLQSVDLSTEAIRTSSGLALTSRIRVKKLTVNLSNRDMTEDEAIDILQFASMCPSLRELWYKECVPPRSFKEGPTLSTLRSRNVEVFWQWSKDTLWYILSLQSGRWQNGKNGPEPTSEEFERALSKRTEWRKRWTEEIYRTDIRNARETLRRRAEEDKVIPDKNKRVITMMTS</sequence>
<dbReference type="OrthoDB" id="427518at2759"/>
<evidence type="ECO:0000313" key="2">
    <source>
        <dbReference type="EMBL" id="KAJ8019220.1"/>
    </source>
</evidence>
<dbReference type="EMBL" id="JAIZAY010000056">
    <property type="protein sequence ID" value="KAJ8019220.1"/>
    <property type="molecule type" value="Genomic_DNA"/>
</dbReference>